<dbReference type="EMBL" id="ML991777">
    <property type="protein sequence ID" value="KAF2238032.1"/>
    <property type="molecule type" value="Genomic_DNA"/>
</dbReference>
<evidence type="ECO:0000313" key="9">
    <source>
        <dbReference type="EMBL" id="KAF2238032.1"/>
    </source>
</evidence>
<feature type="transmembrane region" description="Helical" evidence="7">
    <location>
        <begin position="330"/>
        <end position="354"/>
    </location>
</feature>
<evidence type="ECO:0000256" key="3">
    <source>
        <dbReference type="ARBA" id="ARBA00022692"/>
    </source>
</evidence>
<evidence type="ECO:0000259" key="8">
    <source>
        <dbReference type="Pfam" id="PF02656"/>
    </source>
</evidence>
<dbReference type="PANTHER" id="PTHR34187:SF2">
    <property type="entry name" value="DUF202 DOMAIN-CONTAINING PROTEIN"/>
    <property type="match status" value="1"/>
</dbReference>
<proteinExistence type="predicted"/>
<feature type="region of interest" description="Disordered" evidence="6">
    <location>
        <begin position="1"/>
        <end position="138"/>
    </location>
</feature>
<reference evidence="9" key="1">
    <citation type="journal article" date="2020" name="Stud. Mycol.">
        <title>101 Dothideomycetes genomes: a test case for predicting lifestyles and emergence of pathogens.</title>
        <authorList>
            <person name="Haridas S."/>
            <person name="Albert R."/>
            <person name="Binder M."/>
            <person name="Bloem J."/>
            <person name="Labutti K."/>
            <person name="Salamov A."/>
            <person name="Andreopoulos B."/>
            <person name="Baker S."/>
            <person name="Barry K."/>
            <person name="Bills G."/>
            <person name="Bluhm B."/>
            <person name="Cannon C."/>
            <person name="Castanera R."/>
            <person name="Culley D."/>
            <person name="Daum C."/>
            <person name="Ezra D."/>
            <person name="Gonzalez J."/>
            <person name="Henrissat B."/>
            <person name="Kuo A."/>
            <person name="Liang C."/>
            <person name="Lipzen A."/>
            <person name="Lutzoni F."/>
            <person name="Magnuson J."/>
            <person name="Mondo S."/>
            <person name="Nolan M."/>
            <person name="Ohm R."/>
            <person name="Pangilinan J."/>
            <person name="Park H.-J."/>
            <person name="Ramirez L."/>
            <person name="Alfaro M."/>
            <person name="Sun H."/>
            <person name="Tritt A."/>
            <person name="Yoshinaga Y."/>
            <person name="Zwiers L.-H."/>
            <person name="Turgeon B."/>
            <person name="Goodwin S."/>
            <person name="Spatafora J."/>
            <person name="Crous P."/>
            <person name="Grigoriev I."/>
        </authorList>
    </citation>
    <scope>NUCLEOTIDE SEQUENCE</scope>
    <source>
        <strain evidence="9">Tuck. ex Michener</strain>
    </source>
</reference>
<dbReference type="InterPro" id="IPR003807">
    <property type="entry name" value="DUF202"/>
</dbReference>
<keyword evidence="3 7" id="KW-0812">Transmembrane</keyword>
<feature type="compositionally biased region" description="Polar residues" evidence="6">
    <location>
        <begin position="55"/>
        <end position="69"/>
    </location>
</feature>
<gene>
    <name evidence="9" type="ORF">EV356DRAFT_564236</name>
</gene>
<feature type="compositionally biased region" description="Basic and acidic residues" evidence="6">
    <location>
        <begin position="23"/>
        <end position="35"/>
    </location>
</feature>
<evidence type="ECO:0000256" key="6">
    <source>
        <dbReference type="SAM" id="MobiDB-lite"/>
    </source>
</evidence>
<organism evidence="9 10">
    <name type="scientific">Viridothelium virens</name>
    <name type="common">Speckled blister lichen</name>
    <name type="synonym">Trypethelium virens</name>
    <dbReference type="NCBI Taxonomy" id="1048519"/>
    <lineage>
        <taxon>Eukaryota</taxon>
        <taxon>Fungi</taxon>
        <taxon>Dikarya</taxon>
        <taxon>Ascomycota</taxon>
        <taxon>Pezizomycotina</taxon>
        <taxon>Dothideomycetes</taxon>
        <taxon>Dothideomycetes incertae sedis</taxon>
        <taxon>Trypetheliales</taxon>
        <taxon>Trypetheliaceae</taxon>
        <taxon>Viridothelium</taxon>
    </lineage>
</organism>
<feature type="domain" description="DUF202" evidence="8">
    <location>
        <begin position="230"/>
        <end position="314"/>
    </location>
</feature>
<dbReference type="InterPro" id="IPR052053">
    <property type="entry name" value="IM_YidH-like"/>
</dbReference>
<keyword evidence="10" id="KW-1185">Reference proteome</keyword>
<feature type="compositionally biased region" description="Low complexity" evidence="6">
    <location>
        <begin position="117"/>
        <end position="133"/>
    </location>
</feature>
<dbReference type="OrthoDB" id="199599at2759"/>
<dbReference type="PANTHER" id="PTHR34187">
    <property type="entry name" value="FGR18P"/>
    <property type="match status" value="1"/>
</dbReference>
<feature type="compositionally biased region" description="Basic and acidic residues" evidence="6">
    <location>
        <begin position="192"/>
        <end position="205"/>
    </location>
</feature>
<accession>A0A6A6HJI5</accession>
<keyword evidence="4 7" id="KW-1133">Transmembrane helix</keyword>
<feature type="transmembrane region" description="Helical" evidence="7">
    <location>
        <begin position="239"/>
        <end position="260"/>
    </location>
</feature>
<feature type="region of interest" description="Disordered" evidence="6">
    <location>
        <begin position="153"/>
        <end position="205"/>
    </location>
</feature>
<keyword evidence="2" id="KW-1003">Cell membrane</keyword>
<name>A0A6A6HJI5_VIRVR</name>
<comment type="subcellular location">
    <subcellularLocation>
        <location evidence="1">Cell membrane</location>
        <topology evidence="1">Multi-pass membrane protein</topology>
    </subcellularLocation>
</comment>
<evidence type="ECO:0000256" key="1">
    <source>
        <dbReference type="ARBA" id="ARBA00004651"/>
    </source>
</evidence>
<dbReference type="Proteomes" id="UP000800092">
    <property type="component" value="Unassembled WGS sequence"/>
</dbReference>
<evidence type="ECO:0000256" key="5">
    <source>
        <dbReference type="ARBA" id="ARBA00023136"/>
    </source>
</evidence>
<protein>
    <recommendedName>
        <fullName evidence="8">DUF202 domain-containing protein</fullName>
    </recommendedName>
</protein>
<keyword evidence="5 7" id="KW-0472">Membrane</keyword>
<feature type="compositionally biased region" description="Polar residues" evidence="6">
    <location>
        <begin position="38"/>
        <end position="48"/>
    </location>
</feature>
<feature type="transmembrane region" description="Helical" evidence="7">
    <location>
        <begin position="290"/>
        <end position="310"/>
    </location>
</feature>
<dbReference type="Pfam" id="PF02656">
    <property type="entry name" value="DUF202"/>
    <property type="match status" value="1"/>
</dbReference>
<evidence type="ECO:0000256" key="2">
    <source>
        <dbReference type="ARBA" id="ARBA00022475"/>
    </source>
</evidence>
<sequence length="357" mass="38346">MASPARPQNLDPIHRSNPGRISFSDEVRRGHENDALHPQNSTNSSPTGSPREESSLLNPRGSNSATSRQALFVPYTDDNDGSDDGSAPRRRVSWHTAMSVSPGGGGAQRRGSPLRYGTTTAPTGEEQQQQGGESSADENTAIVERIQRRDYGAASAGVGQPVLGDGTDERARAGGTSTSTNGQGIVRRRKQRREDAGEREQVGTEGESWWKRMVEKYGSVELENKGAVARDHLALERTFLAWLRTSLSFASIGIAVTQLFRLNTTFSDGSSSSPSLSLAASHLRQVGKPLGATFLAVAILVLGVGFHRYFESQHYVIRGKFPASRGSVMLISFVAMALIIASLVVVVAVAPAAFEKR</sequence>
<evidence type="ECO:0000256" key="4">
    <source>
        <dbReference type="ARBA" id="ARBA00022989"/>
    </source>
</evidence>
<evidence type="ECO:0000313" key="10">
    <source>
        <dbReference type="Proteomes" id="UP000800092"/>
    </source>
</evidence>
<dbReference type="AlphaFoldDB" id="A0A6A6HJI5"/>
<dbReference type="GO" id="GO:0005886">
    <property type="term" value="C:plasma membrane"/>
    <property type="evidence" value="ECO:0007669"/>
    <property type="project" value="UniProtKB-SubCell"/>
</dbReference>
<evidence type="ECO:0000256" key="7">
    <source>
        <dbReference type="SAM" id="Phobius"/>
    </source>
</evidence>